<dbReference type="GO" id="GO:0008270">
    <property type="term" value="F:zinc ion binding"/>
    <property type="evidence" value="ECO:0007669"/>
    <property type="project" value="UniProtKB-KW"/>
</dbReference>
<dbReference type="NCBIfam" id="TIGR01565">
    <property type="entry name" value="homeo_ZF_HD"/>
    <property type="match status" value="1"/>
</dbReference>
<dbReference type="InterPro" id="IPR006456">
    <property type="entry name" value="ZF_HD_homeobox_Cys/His_dimer"/>
</dbReference>
<evidence type="ECO:0000256" key="7">
    <source>
        <dbReference type="ARBA" id="ARBA00023155"/>
    </source>
</evidence>
<proteinExistence type="predicted"/>
<dbReference type="FunFam" id="1.10.10.60:FF:000257">
    <property type="entry name" value="Zinc-finger homeodomain protein 2"/>
    <property type="match status" value="1"/>
</dbReference>
<protein>
    <recommendedName>
        <fullName evidence="11">ZF-HD dimerization-type domain-containing protein</fullName>
    </recommendedName>
</protein>
<evidence type="ECO:0000256" key="5">
    <source>
        <dbReference type="ARBA" id="ARBA00023015"/>
    </source>
</evidence>
<evidence type="ECO:0000313" key="12">
    <source>
        <dbReference type="EMBL" id="KAG8366824.1"/>
    </source>
</evidence>
<keyword evidence="13" id="KW-1185">Reference proteome</keyword>
<keyword evidence="9" id="KW-0539">Nucleus</keyword>
<dbReference type="InterPro" id="IPR009057">
    <property type="entry name" value="Homeodomain-like_sf"/>
</dbReference>
<feature type="region of interest" description="Disordered" evidence="10">
    <location>
        <begin position="231"/>
        <end position="280"/>
    </location>
</feature>
<feature type="region of interest" description="Disordered" evidence="10">
    <location>
        <begin position="1"/>
        <end position="42"/>
    </location>
</feature>
<evidence type="ECO:0000256" key="3">
    <source>
        <dbReference type="ARBA" id="ARBA00022771"/>
    </source>
</evidence>
<dbReference type="GO" id="GO:0050793">
    <property type="term" value="P:regulation of developmental process"/>
    <property type="evidence" value="ECO:0007669"/>
    <property type="project" value="TreeGrafter"/>
</dbReference>
<dbReference type="Gene3D" id="1.10.10.60">
    <property type="entry name" value="Homeodomain-like"/>
    <property type="match status" value="1"/>
</dbReference>
<dbReference type="NCBIfam" id="TIGR01566">
    <property type="entry name" value="ZF_HD_prot_N"/>
    <property type="match status" value="1"/>
</dbReference>
<feature type="compositionally biased region" description="Polar residues" evidence="10">
    <location>
        <begin position="271"/>
        <end position="280"/>
    </location>
</feature>
<dbReference type="PANTHER" id="PTHR31948:SF72">
    <property type="entry name" value="ZINC-FINGER HOMEODOMAIN PROTEIN 10"/>
    <property type="match status" value="1"/>
</dbReference>
<dbReference type="Pfam" id="PF04770">
    <property type="entry name" value="ZF-HD_dimer"/>
    <property type="match status" value="1"/>
</dbReference>
<keyword evidence="6" id="KW-0238">DNA-binding</keyword>
<feature type="region of interest" description="Disordered" evidence="10">
    <location>
        <begin position="98"/>
        <end position="139"/>
    </location>
</feature>
<sequence length="280" mass="30694">MELTNSTLLKTPEPEIQTPARPQPPLTNGVLKRHPPPPHHHHHPIVVTYKECLKNHAASLGGHALDGCGEFMPAPTPATPTSLKCAACGCHRNFHRREPEEPLPLLPPPLEFRPHHRHHPPPPPNNSSPDNSPSPPPISSAYYPSAPHMLFALRAPPTDMIINSPTAAAASMNGRKRFRTRFTQIQREKMLELAERLCWKMQKKDEDLINGICGEIGVEKGVFKVWMHNNKSSSSKKDHSIAISTPPPSRNGAAAAGGPFHRRDGEENIDLGNNGSSSSS</sequence>
<evidence type="ECO:0000256" key="4">
    <source>
        <dbReference type="ARBA" id="ARBA00022833"/>
    </source>
</evidence>
<keyword evidence="4" id="KW-0862">Zinc</keyword>
<keyword evidence="2" id="KW-0479">Metal-binding</keyword>
<dbReference type="AlphaFoldDB" id="A0AAV6W885"/>
<evidence type="ECO:0000259" key="11">
    <source>
        <dbReference type="PROSITE" id="PS51523"/>
    </source>
</evidence>
<evidence type="ECO:0000313" key="13">
    <source>
        <dbReference type="Proteomes" id="UP000826271"/>
    </source>
</evidence>
<dbReference type="GO" id="GO:0005634">
    <property type="term" value="C:nucleus"/>
    <property type="evidence" value="ECO:0007669"/>
    <property type="project" value="UniProtKB-SubCell"/>
</dbReference>
<feature type="domain" description="ZF-HD dimerization-type" evidence="11">
    <location>
        <begin position="49"/>
        <end position="98"/>
    </location>
</feature>
<accession>A0AAV6W885</accession>
<keyword evidence="5" id="KW-0805">Transcription regulation</keyword>
<comment type="subcellular location">
    <subcellularLocation>
        <location evidence="1">Nucleus</location>
    </subcellularLocation>
</comment>
<feature type="compositionally biased region" description="Pro residues" evidence="10">
    <location>
        <begin position="121"/>
        <end position="138"/>
    </location>
</feature>
<comment type="caution">
    <text evidence="12">The sequence shown here is derived from an EMBL/GenBank/DDBJ whole genome shotgun (WGS) entry which is preliminary data.</text>
</comment>
<reference evidence="12" key="1">
    <citation type="submission" date="2019-10" db="EMBL/GenBank/DDBJ databases">
        <authorList>
            <person name="Zhang R."/>
            <person name="Pan Y."/>
            <person name="Wang J."/>
            <person name="Ma R."/>
            <person name="Yu S."/>
        </authorList>
    </citation>
    <scope>NUCLEOTIDE SEQUENCE</scope>
    <source>
        <strain evidence="12">LA-IB0</strain>
        <tissue evidence="12">Leaf</tissue>
    </source>
</reference>
<dbReference type="PROSITE" id="PS51523">
    <property type="entry name" value="ZF_HD_DIMER"/>
    <property type="match status" value="1"/>
</dbReference>
<gene>
    <name evidence="12" type="ORF">BUALT_Bualt16G0007900</name>
</gene>
<dbReference type="InterPro" id="IPR006455">
    <property type="entry name" value="Homeodomain_ZF_HD"/>
</dbReference>
<dbReference type="Proteomes" id="UP000826271">
    <property type="component" value="Unassembled WGS sequence"/>
</dbReference>
<evidence type="ECO:0000256" key="10">
    <source>
        <dbReference type="SAM" id="MobiDB-lite"/>
    </source>
</evidence>
<dbReference type="PANTHER" id="PTHR31948">
    <property type="entry name" value="ZINC-FINGER HOMEODOMAIN PROTEIN 2"/>
    <property type="match status" value="1"/>
</dbReference>
<evidence type="ECO:0000256" key="1">
    <source>
        <dbReference type="ARBA" id="ARBA00004123"/>
    </source>
</evidence>
<evidence type="ECO:0000256" key="6">
    <source>
        <dbReference type="ARBA" id="ARBA00023125"/>
    </source>
</evidence>
<keyword evidence="3" id="KW-0863">Zinc-finger</keyword>
<dbReference type="SUPFAM" id="SSF46689">
    <property type="entry name" value="Homeodomain-like"/>
    <property type="match status" value="1"/>
</dbReference>
<dbReference type="GO" id="GO:0003700">
    <property type="term" value="F:DNA-binding transcription factor activity"/>
    <property type="evidence" value="ECO:0007669"/>
    <property type="project" value="TreeGrafter"/>
</dbReference>
<dbReference type="EMBL" id="WHWC01000016">
    <property type="protein sequence ID" value="KAG8366824.1"/>
    <property type="molecule type" value="Genomic_DNA"/>
</dbReference>
<keyword evidence="8" id="KW-0804">Transcription</keyword>
<evidence type="ECO:0000256" key="2">
    <source>
        <dbReference type="ARBA" id="ARBA00022723"/>
    </source>
</evidence>
<feature type="compositionally biased region" description="Basic residues" evidence="10">
    <location>
        <begin position="31"/>
        <end position="42"/>
    </location>
</feature>
<dbReference type="GO" id="GO:0000976">
    <property type="term" value="F:transcription cis-regulatory region binding"/>
    <property type="evidence" value="ECO:0007669"/>
    <property type="project" value="TreeGrafter"/>
</dbReference>
<evidence type="ECO:0000256" key="9">
    <source>
        <dbReference type="ARBA" id="ARBA00023242"/>
    </source>
</evidence>
<evidence type="ECO:0000256" key="8">
    <source>
        <dbReference type="ARBA" id="ARBA00023163"/>
    </source>
</evidence>
<keyword evidence="7" id="KW-0371">Homeobox</keyword>
<feature type="compositionally biased region" description="Pro residues" evidence="10">
    <location>
        <begin position="102"/>
        <end position="111"/>
    </location>
</feature>
<name>A0AAV6W885_9LAMI</name>
<organism evidence="12 13">
    <name type="scientific">Buddleja alternifolia</name>
    <dbReference type="NCBI Taxonomy" id="168488"/>
    <lineage>
        <taxon>Eukaryota</taxon>
        <taxon>Viridiplantae</taxon>
        <taxon>Streptophyta</taxon>
        <taxon>Embryophyta</taxon>
        <taxon>Tracheophyta</taxon>
        <taxon>Spermatophyta</taxon>
        <taxon>Magnoliopsida</taxon>
        <taxon>eudicotyledons</taxon>
        <taxon>Gunneridae</taxon>
        <taxon>Pentapetalae</taxon>
        <taxon>asterids</taxon>
        <taxon>lamiids</taxon>
        <taxon>Lamiales</taxon>
        <taxon>Scrophulariaceae</taxon>
        <taxon>Buddlejeae</taxon>
        <taxon>Buddleja</taxon>
    </lineage>
</organism>